<feature type="region of interest" description="Disordered" evidence="1">
    <location>
        <begin position="1"/>
        <end position="44"/>
    </location>
</feature>
<accession>A0A9P0Z2R8</accession>
<keyword evidence="3" id="KW-1185">Reference proteome</keyword>
<feature type="compositionally biased region" description="Low complexity" evidence="1">
    <location>
        <begin position="106"/>
        <end position="117"/>
    </location>
</feature>
<evidence type="ECO:0000313" key="3">
    <source>
        <dbReference type="Proteomes" id="UP001152484"/>
    </source>
</evidence>
<dbReference type="PANTHER" id="PTHR33924:SF1">
    <property type="entry name" value="DNA-DIRECTED RNA POLYMERASE SUBUNIT BETA"/>
    <property type="match status" value="1"/>
</dbReference>
<feature type="region of interest" description="Disordered" evidence="1">
    <location>
        <begin position="64"/>
        <end position="118"/>
    </location>
</feature>
<feature type="compositionally biased region" description="Basic and acidic residues" evidence="1">
    <location>
        <begin position="146"/>
        <end position="157"/>
    </location>
</feature>
<organism evidence="2 3">
    <name type="scientific">Cuscuta europaea</name>
    <name type="common">European dodder</name>
    <dbReference type="NCBI Taxonomy" id="41803"/>
    <lineage>
        <taxon>Eukaryota</taxon>
        <taxon>Viridiplantae</taxon>
        <taxon>Streptophyta</taxon>
        <taxon>Embryophyta</taxon>
        <taxon>Tracheophyta</taxon>
        <taxon>Spermatophyta</taxon>
        <taxon>Magnoliopsida</taxon>
        <taxon>eudicotyledons</taxon>
        <taxon>Gunneridae</taxon>
        <taxon>Pentapetalae</taxon>
        <taxon>asterids</taxon>
        <taxon>lamiids</taxon>
        <taxon>Solanales</taxon>
        <taxon>Convolvulaceae</taxon>
        <taxon>Cuscuteae</taxon>
        <taxon>Cuscuta</taxon>
        <taxon>Cuscuta subgen. Cuscuta</taxon>
    </lineage>
</organism>
<protein>
    <submittedName>
        <fullName evidence="2">Uncharacterized protein</fullName>
    </submittedName>
</protein>
<gene>
    <name evidence="2" type="ORF">CEURO_LOCUS9098</name>
</gene>
<comment type="caution">
    <text evidence="2">The sequence shown here is derived from an EMBL/GenBank/DDBJ whole genome shotgun (WGS) entry which is preliminary data.</text>
</comment>
<evidence type="ECO:0000256" key="1">
    <source>
        <dbReference type="SAM" id="MobiDB-lite"/>
    </source>
</evidence>
<dbReference type="AlphaFoldDB" id="A0A9P0Z2R8"/>
<dbReference type="Proteomes" id="UP001152484">
    <property type="component" value="Unassembled WGS sequence"/>
</dbReference>
<dbReference type="OrthoDB" id="1907176at2759"/>
<feature type="compositionally biased region" description="Low complexity" evidence="1">
    <location>
        <begin position="28"/>
        <end position="41"/>
    </location>
</feature>
<sequence>MMEGDKVSEGSGKSRPVLGDITNHLGKRGLSSILGSSGKKSGAVEGVKFGSKCVVEDNKGIFKRVRLSPKKSSENSTLTKKAIFDNSKNPTENNDPDPSHLVGKHSTTSTNSSESLSKGYAPSILGTTSLLGSDYHDVEKTFDTYEERAASSERTESDTNGCQNEADEQGAENLVISQSGSIDHSRFPDSQESRVGLEKCTGVKAGDGCSEPVTGIESIKSCSCTFCTKAAYMWLDLHYQDTKGRLAALMKSQKEASILAERSCKGKAPQRYGSAHNTDVPNLESSLWSQWRSLFLHMENIYECETNQLESSLLSLTDLKDRCKAELELINKTPLEN</sequence>
<dbReference type="EMBL" id="CAMAPE010000017">
    <property type="protein sequence ID" value="CAH9084625.1"/>
    <property type="molecule type" value="Genomic_DNA"/>
</dbReference>
<proteinExistence type="predicted"/>
<evidence type="ECO:0000313" key="2">
    <source>
        <dbReference type="EMBL" id="CAH9084625.1"/>
    </source>
</evidence>
<dbReference type="PANTHER" id="PTHR33924">
    <property type="entry name" value="CATION-TRANSPORTING ATPASE"/>
    <property type="match status" value="1"/>
</dbReference>
<reference evidence="2" key="1">
    <citation type="submission" date="2022-07" db="EMBL/GenBank/DDBJ databases">
        <authorList>
            <person name="Macas J."/>
            <person name="Novak P."/>
            <person name="Neumann P."/>
        </authorList>
    </citation>
    <scope>NUCLEOTIDE SEQUENCE</scope>
</reference>
<name>A0A9P0Z2R8_CUSEU</name>
<feature type="region of interest" description="Disordered" evidence="1">
    <location>
        <begin position="146"/>
        <end position="166"/>
    </location>
</feature>